<name>A0A4Y8SP02_9SPHI</name>
<dbReference type="AlphaFoldDB" id="A0A4Y8SP02"/>
<evidence type="ECO:0000313" key="1">
    <source>
        <dbReference type="EMBL" id="TFF40375.1"/>
    </source>
</evidence>
<protein>
    <submittedName>
        <fullName evidence="1">Uncharacterized protein</fullName>
    </submittedName>
</protein>
<proteinExistence type="predicted"/>
<dbReference type="EMBL" id="SOZE01000002">
    <property type="protein sequence ID" value="TFF40375.1"/>
    <property type="molecule type" value="Genomic_DNA"/>
</dbReference>
<sequence>MRQALQSVNNLNSINLKKYILLVAVVFAFGKVKAQSGYNYNSFGIGAGASLVQPLADLKKSFTTQAYHADLTYYYNPYIPIVLEFQWGNLKGGGNTVAEDKDTRRFENKYKALMVHLNYQLGDGIDYYRSDFLNLLKNFYAGVGIGAIFNNVDRNQYSLLDPAYLFPGSNKSVNVILPLRFGYEFKIYDYYGVPKFGIDIGYQHNITFGEGLDGYADPVSQFKNNASDQYRQITIGIKYNFGHEASYDKSIGGN</sequence>
<keyword evidence="2" id="KW-1185">Reference proteome</keyword>
<dbReference type="Proteomes" id="UP000297540">
    <property type="component" value="Unassembled WGS sequence"/>
</dbReference>
<gene>
    <name evidence="1" type="ORF">E2R66_03770</name>
</gene>
<accession>A0A4Y8SP02</accession>
<evidence type="ECO:0000313" key="2">
    <source>
        <dbReference type="Proteomes" id="UP000297540"/>
    </source>
</evidence>
<reference evidence="1 2" key="1">
    <citation type="journal article" date="2017" name="Int. J. Syst. Evol. Microbiol.">
        <title>Mucilaginibacterpsychrotolerans sp. nov., isolated from peatlands.</title>
        <authorList>
            <person name="Deng Y."/>
            <person name="Shen L."/>
            <person name="Xu B."/>
            <person name="Liu Y."/>
            <person name="Gu Z."/>
            <person name="Liu H."/>
            <person name="Zhou Y."/>
        </authorList>
    </citation>
    <scope>NUCLEOTIDE SEQUENCE [LARGE SCALE GENOMIC DNA]</scope>
    <source>
        <strain evidence="1 2">NH7-4</strain>
    </source>
</reference>
<comment type="caution">
    <text evidence="1">The sequence shown here is derived from an EMBL/GenBank/DDBJ whole genome shotgun (WGS) entry which is preliminary data.</text>
</comment>
<organism evidence="1 2">
    <name type="scientific">Mucilaginibacter psychrotolerans</name>
    <dbReference type="NCBI Taxonomy" id="1524096"/>
    <lineage>
        <taxon>Bacteria</taxon>
        <taxon>Pseudomonadati</taxon>
        <taxon>Bacteroidota</taxon>
        <taxon>Sphingobacteriia</taxon>
        <taxon>Sphingobacteriales</taxon>
        <taxon>Sphingobacteriaceae</taxon>
        <taxon>Mucilaginibacter</taxon>
    </lineage>
</organism>